<evidence type="ECO:0000256" key="2">
    <source>
        <dbReference type="ARBA" id="ARBA00022500"/>
    </source>
</evidence>
<dbReference type="Proteomes" id="UP000240212">
    <property type="component" value="Unassembled WGS sequence"/>
</dbReference>
<comment type="caution">
    <text evidence="9">The sequence shown here is derived from an EMBL/GenBank/DDBJ whole genome shotgun (WGS) entry which is preliminary data.</text>
</comment>
<protein>
    <submittedName>
        <fullName evidence="9">Chemotaxis protein</fullName>
    </submittedName>
</protein>
<dbReference type="PROSITE" id="PS50885">
    <property type="entry name" value="HAMP"/>
    <property type="match status" value="1"/>
</dbReference>
<evidence type="ECO:0000256" key="5">
    <source>
        <dbReference type="PROSITE-ProRule" id="PRU00284"/>
    </source>
</evidence>
<accession>A0A2P8VI19</accession>
<dbReference type="InterPro" id="IPR010910">
    <property type="entry name" value="Nitrate/nitrite_sensing_bac"/>
</dbReference>
<dbReference type="InterPro" id="IPR003660">
    <property type="entry name" value="HAMP_dom"/>
</dbReference>
<name>A0A2P8VI19_9ENTR</name>
<dbReference type="STRING" id="1388748.GCA_000463155_03801"/>
<evidence type="ECO:0000259" key="7">
    <source>
        <dbReference type="PROSITE" id="PS50885"/>
    </source>
</evidence>
<dbReference type="Pfam" id="PF00672">
    <property type="entry name" value="HAMP"/>
    <property type="match status" value="1"/>
</dbReference>
<dbReference type="Pfam" id="PF08376">
    <property type="entry name" value="NIT"/>
    <property type="match status" value="1"/>
</dbReference>
<comment type="similarity">
    <text evidence="4">Belongs to the methyl-accepting chemotaxis (MCP) protein family.</text>
</comment>
<dbReference type="InterPro" id="IPR013587">
    <property type="entry name" value="Nitrate/nitrite_sensing"/>
</dbReference>
<dbReference type="RefSeq" id="WP_106877558.1">
    <property type="nucleotide sequence ID" value="NZ_PYEP01000005.1"/>
</dbReference>
<dbReference type="GO" id="GO:0004888">
    <property type="term" value="F:transmembrane signaling receptor activity"/>
    <property type="evidence" value="ECO:0007669"/>
    <property type="project" value="InterPro"/>
</dbReference>
<proteinExistence type="inferred from homology"/>
<dbReference type="SUPFAM" id="SSF58104">
    <property type="entry name" value="Methyl-accepting chemotaxis protein (MCP) signaling domain"/>
    <property type="match status" value="1"/>
</dbReference>
<dbReference type="GO" id="GO:0016020">
    <property type="term" value="C:membrane"/>
    <property type="evidence" value="ECO:0007669"/>
    <property type="project" value="InterPro"/>
</dbReference>
<dbReference type="Gene3D" id="1.10.287.950">
    <property type="entry name" value="Methyl-accepting chemotaxis protein"/>
    <property type="match status" value="1"/>
</dbReference>
<evidence type="ECO:0000313" key="10">
    <source>
        <dbReference type="Proteomes" id="UP000240212"/>
    </source>
</evidence>
<keyword evidence="1" id="KW-0488">Methylation</keyword>
<reference evidence="9 10" key="1">
    <citation type="submission" date="2018-03" db="EMBL/GenBank/DDBJ databases">
        <title>Draft genome sequence of the first documented clinical Siccibacter turicensis isolate in Austria.</title>
        <authorList>
            <person name="Lepuschitz S."/>
            <person name="Pekard-Amenitsch S."/>
            <person name="Haunold R."/>
            <person name="Schill S."/>
            <person name="Mach R."/>
            <person name="Allerberger F."/>
            <person name="Ruppitsch W."/>
            <person name="Forsythe S.J."/>
        </authorList>
    </citation>
    <scope>NUCLEOTIDE SEQUENCE [LARGE SCALE GENOMIC DNA]</scope>
    <source>
        <strain evidence="9 10">6100069499-17</strain>
    </source>
</reference>
<dbReference type="InterPro" id="IPR004090">
    <property type="entry name" value="Chemotax_Me-accpt_rcpt"/>
</dbReference>
<dbReference type="PROSITE" id="PS50906">
    <property type="entry name" value="NIT"/>
    <property type="match status" value="1"/>
</dbReference>
<dbReference type="PANTHER" id="PTHR43531:SF11">
    <property type="entry name" value="METHYL-ACCEPTING CHEMOTAXIS PROTEIN 3"/>
    <property type="match status" value="1"/>
</dbReference>
<dbReference type="SMART" id="SM00304">
    <property type="entry name" value="HAMP"/>
    <property type="match status" value="2"/>
</dbReference>
<keyword evidence="2" id="KW-0145">Chemotaxis</keyword>
<sequence length="634" mass="68102">MLWIYRISMKMKLFLALLPLLLALCWFAGSGIVSRIHTEQQMTTISQLTALARSAGNVVHELQRERGMSAGYLGAKGEKFRDELAAQQKITDAALTTFNHSLAETDSALLTGDIAATVKVFNQHIQSLSATRNAVVVLTIPTPQAIQFYTQTIAGVLNFVGGMGHLTPSGPMVNELAAYYSLLNLKEQAGVERALLSNIFSADRFGDGQFRQFSDVVGKQEAWLIAARRFSTPAQSAGLDRALESADATGALALRLVAFNNAAQGGFGIDPGAWFTAQTQRIETLRTVENRAADALERHAATLAQHARSDWQSYLAISLLSLLIALGFAVVVARSIHVQLTGTLKAIHEMDGDLTRRLDVPGSDELSALNRAYNQSIESIQHIVQEIKSGAVVLRNASSDIAAGNQDLAQRTDEQAASIVETASSMEQISTAINQTADNASEAERLTLAMERDVLEANRVSQEASQSMSDIRTSSEQIGRIVKSIDDISFQTNLLALNAAVEAARAGELGKGFAVVASEVRNLSQRCAREASQIRELVDQNMDKISEGVARVTASNTALKAAADNTGMMKQFVSDIAQAASEQSLGVSQVHLALNQLEQVTQQNAALVSQAATASQMLDGQSEAMATLVDRFVA</sequence>
<evidence type="ECO:0000256" key="1">
    <source>
        <dbReference type="ARBA" id="ARBA00022481"/>
    </source>
</evidence>
<evidence type="ECO:0000313" key="9">
    <source>
        <dbReference type="EMBL" id="PSN07166.1"/>
    </source>
</evidence>
<organism evidence="9 10">
    <name type="scientific">Siccibacter turicensis</name>
    <dbReference type="NCBI Taxonomy" id="357233"/>
    <lineage>
        <taxon>Bacteria</taxon>
        <taxon>Pseudomonadati</taxon>
        <taxon>Pseudomonadota</taxon>
        <taxon>Gammaproteobacteria</taxon>
        <taxon>Enterobacterales</taxon>
        <taxon>Enterobacteriaceae</taxon>
        <taxon>Siccibacter</taxon>
    </lineage>
</organism>
<feature type="domain" description="Methyl-accepting transducer" evidence="6">
    <location>
        <begin position="390"/>
        <end position="619"/>
    </location>
</feature>
<gene>
    <name evidence="9" type="ORF">C7G83_12960</name>
</gene>
<dbReference type="PROSITE" id="PS50111">
    <property type="entry name" value="CHEMOTAXIS_TRANSDUC_2"/>
    <property type="match status" value="1"/>
</dbReference>
<dbReference type="EMBL" id="PYEP01000005">
    <property type="protein sequence ID" value="PSN07166.1"/>
    <property type="molecule type" value="Genomic_DNA"/>
</dbReference>
<dbReference type="GO" id="GO:0007165">
    <property type="term" value="P:signal transduction"/>
    <property type="evidence" value="ECO:0007669"/>
    <property type="project" value="UniProtKB-KW"/>
</dbReference>
<keyword evidence="10" id="KW-1185">Reference proteome</keyword>
<keyword evidence="3 5" id="KW-0807">Transducer</keyword>
<evidence type="ECO:0000256" key="4">
    <source>
        <dbReference type="ARBA" id="ARBA00029447"/>
    </source>
</evidence>
<dbReference type="Pfam" id="PF00015">
    <property type="entry name" value="MCPsignal"/>
    <property type="match status" value="1"/>
</dbReference>
<evidence type="ECO:0000256" key="3">
    <source>
        <dbReference type="ARBA" id="ARBA00023224"/>
    </source>
</evidence>
<feature type="domain" description="NIT" evidence="8">
    <location>
        <begin position="53"/>
        <end position="303"/>
    </location>
</feature>
<dbReference type="GO" id="GO:0006935">
    <property type="term" value="P:chemotaxis"/>
    <property type="evidence" value="ECO:0007669"/>
    <property type="project" value="UniProtKB-KW"/>
</dbReference>
<dbReference type="SMART" id="SM00283">
    <property type="entry name" value="MA"/>
    <property type="match status" value="1"/>
</dbReference>
<dbReference type="PANTHER" id="PTHR43531">
    <property type="entry name" value="PROTEIN ICFG"/>
    <property type="match status" value="1"/>
</dbReference>
<dbReference type="InterPro" id="IPR004089">
    <property type="entry name" value="MCPsignal_dom"/>
</dbReference>
<dbReference type="AlphaFoldDB" id="A0A2P8VI19"/>
<dbReference type="InterPro" id="IPR051310">
    <property type="entry name" value="MCP_chemotaxis"/>
</dbReference>
<dbReference type="PRINTS" id="PR00260">
    <property type="entry name" value="CHEMTRNSDUCR"/>
</dbReference>
<dbReference type="OrthoDB" id="2489132at2"/>
<evidence type="ECO:0000259" key="8">
    <source>
        <dbReference type="PROSITE" id="PS50906"/>
    </source>
</evidence>
<evidence type="ECO:0000259" key="6">
    <source>
        <dbReference type="PROSITE" id="PS50111"/>
    </source>
</evidence>
<dbReference type="CDD" id="cd06225">
    <property type="entry name" value="HAMP"/>
    <property type="match status" value="1"/>
</dbReference>
<feature type="domain" description="HAMP" evidence="7">
    <location>
        <begin position="339"/>
        <end position="385"/>
    </location>
</feature>